<accession>A0ABT2CUI7</accession>
<proteinExistence type="predicted"/>
<gene>
    <name evidence="1" type="ORF">NX778_06140</name>
</gene>
<comment type="caution">
    <text evidence="1">The sequence shown here is derived from an EMBL/GenBank/DDBJ whole genome shotgun (WGS) entry which is preliminary data.</text>
</comment>
<protein>
    <submittedName>
        <fullName evidence="1">Uncharacterized protein</fullName>
    </submittedName>
</protein>
<evidence type="ECO:0000313" key="1">
    <source>
        <dbReference type="EMBL" id="MCS0657644.1"/>
    </source>
</evidence>
<reference evidence="1 2" key="1">
    <citation type="submission" date="2022-08" db="EMBL/GenBank/DDBJ databases">
        <title>Reclassification of Massilia species as members of the genera Telluria, Duganella, Pseudoduganella, Mokoshia gen. nov. and Zemynaea gen. nov. using orthogonal and non-orthogonal genome-based approaches.</title>
        <authorList>
            <person name="Bowman J.P."/>
        </authorList>
    </citation>
    <scope>NUCLEOTIDE SEQUENCE [LARGE SCALE GENOMIC DNA]</scope>
    <source>
        <strain evidence="1 2">JCM 31606</strain>
    </source>
</reference>
<name>A0ABT2CUI7_9BURK</name>
<dbReference type="Proteomes" id="UP001204621">
    <property type="component" value="Unassembled WGS sequence"/>
</dbReference>
<organism evidence="1 2">
    <name type="scientific">Massilia terrae</name>
    <dbReference type="NCBI Taxonomy" id="1811224"/>
    <lineage>
        <taxon>Bacteria</taxon>
        <taxon>Pseudomonadati</taxon>
        <taxon>Pseudomonadota</taxon>
        <taxon>Betaproteobacteria</taxon>
        <taxon>Burkholderiales</taxon>
        <taxon>Oxalobacteraceae</taxon>
        <taxon>Telluria group</taxon>
        <taxon>Massilia</taxon>
    </lineage>
</organism>
<keyword evidence="2" id="KW-1185">Reference proteome</keyword>
<dbReference type="RefSeq" id="WP_258810783.1">
    <property type="nucleotide sequence ID" value="NZ_JANUGU010000001.1"/>
</dbReference>
<dbReference type="EMBL" id="JANUGU010000001">
    <property type="protein sequence ID" value="MCS0657644.1"/>
    <property type="molecule type" value="Genomic_DNA"/>
</dbReference>
<evidence type="ECO:0000313" key="2">
    <source>
        <dbReference type="Proteomes" id="UP001204621"/>
    </source>
</evidence>
<sequence>MDQYLAQPHGVAAHLHSGAQAQDFCWQPQVHAAPGQVAHWHLDSVVVFMAFLLK</sequence>